<evidence type="ECO:0000313" key="2">
    <source>
        <dbReference type="EMBL" id="KGE88511.1"/>
    </source>
</evidence>
<sequence>MVESNIVDELMQSPEAPIIASELQQRLRKEQEKRQAFYDSLSAEENKVEFINGEIVVQSPVKRHHGLISGNIYSMIKTFVIKNGLGEVFFEKAMIRLTRNDYEPDICYFDTAQVAEFNEETSLFPAPRLVVEVLSPKTEARDRGVKFQDYAYHGIPEYWIVDPRERTLEQYLLPQGDTTYQLHKKSNNGDVEVQALPGLSLPIPAFFDERKAQAEVERLLTATPK</sequence>
<comment type="caution">
    <text evidence="2">The sequence shown here is derived from an EMBL/GenBank/DDBJ whole genome shotgun (WGS) entry which is preliminary data.</text>
</comment>
<dbReference type="EMBL" id="JPOS01000018">
    <property type="protein sequence ID" value="KGE88511.1"/>
    <property type="molecule type" value="Genomic_DNA"/>
</dbReference>
<dbReference type="STRING" id="1524460.IX84_07445"/>
<dbReference type="InterPro" id="IPR011335">
    <property type="entry name" value="Restrct_endonuc-II-like"/>
</dbReference>
<dbReference type="PANTHER" id="PTHR34107:SF4">
    <property type="entry name" value="SLL1222 PROTEIN"/>
    <property type="match status" value="1"/>
</dbReference>
<organism evidence="2 3">
    <name type="scientific">Phaeodactylibacter xiamenensis</name>
    <dbReference type="NCBI Taxonomy" id="1524460"/>
    <lineage>
        <taxon>Bacteria</taxon>
        <taxon>Pseudomonadati</taxon>
        <taxon>Bacteroidota</taxon>
        <taxon>Saprospiria</taxon>
        <taxon>Saprospirales</taxon>
        <taxon>Haliscomenobacteraceae</taxon>
        <taxon>Phaeodactylibacter</taxon>
    </lineage>
</organism>
<dbReference type="Pfam" id="PF05685">
    <property type="entry name" value="Uma2"/>
    <property type="match status" value="1"/>
</dbReference>
<feature type="domain" description="Putative restriction endonuclease" evidence="1">
    <location>
        <begin position="38"/>
        <end position="203"/>
    </location>
</feature>
<accession>A0A098S8S5</accession>
<dbReference type="SUPFAM" id="SSF52980">
    <property type="entry name" value="Restriction endonuclease-like"/>
    <property type="match status" value="1"/>
</dbReference>
<proteinExistence type="predicted"/>
<evidence type="ECO:0000313" key="3">
    <source>
        <dbReference type="Proteomes" id="UP000029736"/>
    </source>
</evidence>
<dbReference type="InterPro" id="IPR008538">
    <property type="entry name" value="Uma2"/>
</dbReference>
<dbReference type="AlphaFoldDB" id="A0A098S8S5"/>
<gene>
    <name evidence="2" type="ORF">IX84_07445</name>
</gene>
<dbReference type="CDD" id="cd06260">
    <property type="entry name" value="DUF820-like"/>
    <property type="match status" value="1"/>
</dbReference>
<evidence type="ECO:0000259" key="1">
    <source>
        <dbReference type="Pfam" id="PF05685"/>
    </source>
</evidence>
<dbReference type="OrthoDB" id="943262at2"/>
<dbReference type="Gene3D" id="3.90.1570.10">
    <property type="entry name" value="tt1808, chain A"/>
    <property type="match status" value="1"/>
</dbReference>
<reference evidence="2 3" key="1">
    <citation type="journal article" date="2014" name="Int. J. Syst. Evol. Microbiol.">
        <title>Phaeodactylibacter xiamenensis gen. nov., sp. nov., a member of the family Saprospiraceae isolated from the marine alga Phaeodactylum tricornutum.</title>
        <authorList>
            <person name="Chen Z.Jr."/>
            <person name="Lei X."/>
            <person name="Lai Q."/>
            <person name="Li Y."/>
            <person name="Zhang B."/>
            <person name="Zhang J."/>
            <person name="Zhang H."/>
            <person name="Yang L."/>
            <person name="Zheng W."/>
            <person name="Tian Y."/>
            <person name="Yu Z."/>
            <person name="Xu H.Jr."/>
            <person name="Zheng T."/>
        </authorList>
    </citation>
    <scope>NUCLEOTIDE SEQUENCE [LARGE SCALE GENOMIC DNA]</scope>
    <source>
        <strain evidence="2 3">KD52</strain>
    </source>
</reference>
<dbReference type="RefSeq" id="WP_044218084.1">
    <property type="nucleotide sequence ID" value="NZ_JBKAGJ010000006.1"/>
</dbReference>
<keyword evidence="3" id="KW-1185">Reference proteome</keyword>
<dbReference type="Proteomes" id="UP000029736">
    <property type="component" value="Unassembled WGS sequence"/>
</dbReference>
<name>A0A098S8S5_9BACT</name>
<dbReference type="InterPro" id="IPR012296">
    <property type="entry name" value="Nuclease_put_TT1808"/>
</dbReference>
<protein>
    <recommendedName>
        <fullName evidence="1">Putative restriction endonuclease domain-containing protein</fullName>
    </recommendedName>
</protein>
<dbReference type="PANTHER" id="PTHR34107">
    <property type="entry name" value="SLL0198 PROTEIN-RELATED"/>
    <property type="match status" value="1"/>
</dbReference>